<sequence>MSQFASVVVNLEDKIENPGDTLPVAGHIDAATYKAGEKSFSLDDGISYDVMLTNTGDGVLATGIVRAHVTGECDRCLDVAHFEVAGEIEEYYLFEEPEDPESYEDGFELVSEDRTIDLSDAIADAVVMDTPFVVLCRPDCAGLCPTCGANLNEAPCACEDKQKDDYAASDSNPFAALKNLKFDE</sequence>
<proteinExistence type="predicted"/>
<name>A0A7X9YIX1_9ACTN</name>
<dbReference type="EMBL" id="JABBCP010000002">
    <property type="protein sequence ID" value="NMF55516.1"/>
    <property type="molecule type" value="Genomic_DNA"/>
</dbReference>
<evidence type="ECO:0000313" key="1">
    <source>
        <dbReference type="EMBL" id="NMF55516.1"/>
    </source>
</evidence>
<comment type="caution">
    <text evidence="1">The sequence shown here is derived from an EMBL/GenBank/DDBJ whole genome shotgun (WGS) entry which is preliminary data.</text>
</comment>
<reference evidence="1 2" key="1">
    <citation type="submission" date="2020-04" db="EMBL/GenBank/DDBJ databases">
        <title>Collinsella sp. KGMB02528 nov., an anaerobic actinobacterium isolated from human feces.</title>
        <authorList>
            <person name="Han K.-I."/>
            <person name="Eom M.K."/>
            <person name="Kim J.-S."/>
            <person name="Lee K.C."/>
            <person name="Suh M.K."/>
            <person name="Park S.-H."/>
            <person name="Lee J.H."/>
            <person name="Kang S.W."/>
            <person name="Park J.-E."/>
            <person name="Oh B.S."/>
            <person name="Yu S.Y."/>
            <person name="Choi S.-H."/>
            <person name="Lee D.H."/>
            <person name="Yoon H."/>
            <person name="Kim B.-Y."/>
            <person name="Lee J.H."/>
            <person name="Lee J.-S."/>
        </authorList>
    </citation>
    <scope>NUCLEOTIDE SEQUENCE [LARGE SCALE GENOMIC DNA]</scope>
    <source>
        <strain evidence="1 2">KGMB02528</strain>
    </source>
</reference>
<dbReference type="InterPro" id="IPR003772">
    <property type="entry name" value="YceD"/>
</dbReference>
<keyword evidence="2" id="KW-1185">Reference proteome</keyword>
<gene>
    <name evidence="1" type="ORF">HF320_04125</name>
</gene>
<dbReference type="RefSeq" id="WP_138377593.1">
    <property type="nucleotide sequence ID" value="NZ_JABBCP010000002.1"/>
</dbReference>
<dbReference type="PANTHER" id="PTHR34374">
    <property type="entry name" value="LARGE RIBOSOMAL RNA SUBUNIT ACCUMULATION PROTEIN YCED HOMOLOG 1, CHLOROPLASTIC"/>
    <property type="match status" value="1"/>
</dbReference>
<accession>A0A7X9YIX1</accession>
<dbReference type="Pfam" id="PF02620">
    <property type="entry name" value="YceD"/>
    <property type="match status" value="1"/>
</dbReference>
<dbReference type="AlphaFoldDB" id="A0A7X9YIX1"/>
<evidence type="ECO:0000313" key="2">
    <source>
        <dbReference type="Proteomes" id="UP000546970"/>
    </source>
</evidence>
<dbReference type="PANTHER" id="PTHR34374:SF1">
    <property type="entry name" value="LARGE RIBOSOMAL RNA SUBUNIT ACCUMULATION PROTEIN YCED HOMOLOG 1, CHLOROPLASTIC"/>
    <property type="match status" value="1"/>
</dbReference>
<organism evidence="1 2">
    <name type="scientific">Collinsella acetigenes</name>
    <dbReference type="NCBI Taxonomy" id="2713419"/>
    <lineage>
        <taxon>Bacteria</taxon>
        <taxon>Bacillati</taxon>
        <taxon>Actinomycetota</taxon>
        <taxon>Coriobacteriia</taxon>
        <taxon>Coriobacteriales</taxon>
        <taxon>Coriobacteriaceae</taxon>
        <taxon>Collinsella</taxon>
    </lineage>
</organism>
<protein>
    <submittedName>
        <fullName evidence="1">DUF177 domain-containing protein</fullName>
    </submittedName>
</protein>
<dbReference type="Proteomes" id="UP000546970">
    <property type="component" value="Unassembled WGS sequence"/>
</dbReference>